<dbReference type="PROSITE" id="PS50127">
    <property type="entry name" value="UBC_2"/>
    <property type="match status" value="1"/>
</dbReference>
<dbReference type="Gene3D" id="3.10.110.10">
    <property type="entry name" value="Ubiquitin Conjugating Enzyme"/>
    <property type="match status" value="1"/>
</dbReference>
<dbReference type="InterPro" id="IPR016135">
    <property type="entry name" value="UBQ-conjugating_enzyme/RWD"/>
</dbReference>
<evidence type="ECO:0000256" key="7">
    <source>
        <dbReference type="PROSITE-ProRule" id="PRU10133"/>
    </source>
</evidence>
<dbReference type="GO" id="GO:0016567">
    <property type="term" value="P:protein ubiquitination"/>
    <property type="evidence" value="ECO:0007669"/>
    <property type="project" value="UniProtKB-UniPathway"/>
</dbReference>
<dbReference type="SUPFAM" id="SSF54495">
    <property type="entry name" value="UBC-like"/>
    <property type="match status" value="1"/>
</dbReference>
<dbReference type="EC" id="2.3.2.23" evidence="2"/>
<gene>
    <name evidence="9" type="ORF">Harvfovirus4_50</name>
</gene>
<dbReference type="GO" id="GO:0061631">
    <property type="term" value="F:ubiquitin conjugating enzyme activity"/>
    <property type="evidence" value="ECO:0007669"/>
    <property type="project" value="UniProtKB-EC"/>
</dbReference>
<dbReference type="EMBL" id="MK072246">
    <property type="protein sequence ID" value="AYV80686.1"/>
    <property type="molecule type" value="Genomic_DNA"/>
</dbReference>
<keyword evidence="6" id="KW-0067">ATP-binding</keyword>
<dbReference type="UniPathway" id="UPA00143"/>
<comment type="pathway">
    <text evidence="1">Protein modification; protein ubiquitination.</text>
</comment>
<dbReference type="Pfam" id="PF00179">
    <property type="entry name" value="UQ_con"/>
    <property type="match status" value="1"/>
</dbReference>
<dbReference type="FunFam" id="3.10.110.10:FF:000060">
    <property type="entry name" value="Ubiquitin conjugating enzyme (UbcB)"/>
    <property type="match status" value="1"/>
</dbReference>
<dbReference type="InterPro" id="IPR023313">
    <property type="entry name" value="UBQ-conjugating_AS"/>
</dbReference>
<feature type="active site" description="Glycyl thioester intermediate" evidence="7">
    <location>
        <position position="93"/>
    </location>
</feature>
<name>A0A3G5A0D8_9VIRU</name>
<proteinExistence type="predicted"/>
<evidence type="ECO:0000313" key="9">
    <source>
        <dbReference type="EMBL" id="AYV80686.1"/>
    </source>
</evidence>
<reference evidence="9" key="1">
    <citation type="submission" date="2018-10" db="EMBL/GenBank/DDBJ databases">
        <title>Hidden diversity of soil giant viruses.</title>
        <authorList>
            <person name="Schulz F."/>
            <person name="Alteio L."/>
            <person name="Goudeau D."/>
            <person name="Ryan E.M."/>
            <person name="Malmstrom R.R."/>
            <person name="Blanchard J."/>
            <person name="Woyke T."/>
        </authorList>
    </citation>
    <scope>NUCLEOTIDE SEQUENCE</scope>
    <source>
        <strain evidence="9">HAV1</strain>
    </source>
</reference>
<keyword evidence="4" id="KW-0547">Nucleotide-binding</keyword>
<evidence type="ECO:0000256" key="1">
    <source>
        <dbReference type="ARBA" id="ARBA00004906"/>
    </source>
</evidence>
<evidence type="ECO:0000256" key="3">
    <source>
        <dbReference type="ARBA" id="ARBA00022679"/>
    </source>
</evidence>
<evidence type="ECO:0000256" key="5">
    <source>
        <dbReference type="ARBA" id="ARBA00022786"/>
    </source>
</evidence>
<sequence length="155" mass="17567">MSLRRIQKESDDIQKLIVDQTAKNGFAMYTALPLGDDLYKWTGNLNGPIGSPYEAGVFFLDIQFPPDYPFKPPKIKFETKIFHPNIKSDGSICISLLKESWSPSVTLYKVLSQIFDLLTNPDLSAPLSPEVAEIYNNNRTKFNEIASEWTKKYAA</sequence>
<keyword evidence="3" id="KW-0808">Transferase</keyword>
<protein>
    <recommendedName>
        <fullName evidence="2">E2 ubiquitin-conjugating enzyme</fullName>
        <ecNumber evidence="2">2.3.2.23</ecNumber>
    </recommendedName>
</protein>
<dbReference type="GO" id="GO:0005524">
    <property type="term" value="F:ATP binding"/>
    <property type="evidence" value="ECO:0007669"/>
    <property type="project" value="UniProtKB-KW"/>
</dbReference>
<organism evidence="9">
    <name type="scientific">Harvfovirus sp</name>
    <dbReference type="NCBI Taxonomy" id="2487768"/>
    <lineage>
        <taxon>Viruses</taxon>
        <taxon>Varidnaviria</taxon>
        <taxon>Bamfordvirae</taxon>
        <taxon>Nucleocytoviricota</taxon>
        <taxon>Megaviricetes</taxon>
        <taxon>Imitervirales</taxon>
        <taxon>Mimiviridae</taxon>
        <taxon>Klosneuvirinae</taxon>
    </lineage>
</organism>
<evidence type="ECO:0000256" key="4">
    <source>
        <dbReference type="ARBA" id="ARBA00022741"/>
    </source>
</evidence>
<evidence type="ECO:0000256" key="2">
    <source>
        <dbReference type="ARBA" id="ARBA00012486"/>
    </source>
</evidence>
<dbReference type="SMART" id="SM00212">
    <property type="entry name" value="UBCc"/>
    <property type="match status" value="1"/>
</dbReference>
<dbReference type="PROSITE" id="PS00183">
    <property type="entry name" value="UBC_1"/>
    <property type="match status" value="1"/>
</dbReference>
<dbReference type="InterPro" id="IPR000608">
    <property type="entry name" value="UBC"/>
</dbReference>
<keyword evidence="5" id="KW-0833">Ubl conjugation pathway</keyword>
<feature type="domain" description="UBC core" evidence="8">
    <location>
        <begin position="1"/>
        <end position="155"/>
    </location>
</feature>
<evidence type="ECO:0000256" key="6">
    <source>
        <dbReference type="ARBA" id="ARBA00022840"/>
    </source>
</evidence>
<evidence type="ECO:0000259" key="8">
    <source>
        <dbReference type="PROSITE" id="PS50127"/>
    </source>
</evidence>
<dbReference type="PANTHER" id="PTHR24068">
    <property type="entry name" value="UBIQUITIN-CONJUGATING ENZYME E2"/>
    <property type="match status" value="1"/>
</dbReference>
<accession>A0A3G5A0D8</accession>